<evidence type="ECO:0000313" key="3">
    <source>
        <dbReference type="EMBL" id="MCG2578121.1"/>
    </source>
</evidence>
<comment type="caution">
    <text evidence="3">The sequence shown here is derived from an EMBL/GenBank/DDBJ whole genome shotgun (WGS) entry which is preliminary data.</text>
</comment>
<dbReference type="Proteomes" id="UP001165384">
    <property type="component" value="Unassembled WGS sequence"/>
</dbReference>
<feature type="domain" description="Nitrate/nitrite sensing protein" evidence="2">
    <location>
        <begin position="48"/>
        <end position="268"/>
    </location>
</feature>
<keyword evidence="1" id="KW-0472">Membrane</keyword>
<keyword evidence="1" id="KW-0812">Transmembrane</keyword>
<organism evidence="3 4">
    <name type="scientific">Dechloromonas hankyongensis</name>
    <dbReference type="NCBI Taxonomy" id="2908002"/>
    <lineage>
        <taxon>Bacteria</taxon>
        <taxon>Pseudomonadati</taxon>
        <taxon>Pseudomonadota</taxon>
        <taxon>Betaproteobacteria</taxon>
        <taxon>Rhodocyclales</taxon>
        <taxon>Azonexaceae</taxon>
        <taxon>Dechloromonas</taxon>
    </lineage>
</organism>
<dbReference type="InterPro" id="IPR013587">
    <property type="entry name" value="Nitrate/nitrite_sensing"/>
</dbReference>
<protein>
    <submittedName>
        <fullName evidence="3">Nitrate- and nitrite sensing domain-containing protein</fullName>
    </submittedName>
</protein>
<keyword evidence="1" id="KW-1133">Transmembrane helix</keyword>
<evidence type="ECO:0000259" key="2">
    <source>
        <dbReference type="Pfam" id="PF08376"/>
    </source>
</evidence>
<accession>A0ABS9K4Q1</accession>
<evidence type="ECO:0000313" key="4">
    <source>
        <dbReference type="Proteomes" id="UP001165384"/>
    </source>
</evidence>
<name>A0ABS9K4Q1_9RHOO</name>
<sequence length="299" mass="32575">MNWLIYAMLALAIVIVGVSMMLYRRRHWEYADKSLDSTLAACRSLLALIGHFQQHRGMSSALLSGDQAFRTRLDGKGRDIDGLIPSLREVAGKEGARAHPCLTQNDLALFQFQWGQLREKLTGLSVEQSIAQHSFLIDQLLQWLAALGESRVEVLLVDRCSRGLVRNYASRLPALTECLGQARALGTSVAAKRGCSAVARVRLMFLVARAEALLNQANEVGGQGPKAEKAALAVQEMARVIRTRMLLSSGISVAAQEYFDIATAAVDSVFVWINESGTMLAAAGNRKANDGHALRLQSA</sequence>
<dbReference type="RefSeq" id="WP_275711449.1">
    <property type="nucleotide sequence ID" value="NZ_JAKLTN010000002.1"/>
</dbReference>
<keyword evidence="4" id="KW-1185">Reference proteome</keyword>
<evidence type="ECO:0000256" key="1">
    <source>
        <dbReference type="SAM" id="Phobius"/>
    </source>
</evidence>
<reference evidence="3" key="1">
    <citation type="submission" date="2022-01" db="EMBL/GenBank/DDBJ databases">
        <authorList>
            <person name="Jo J.-H."/>
            <person name="Im W.-T."/>
        </authorList>
    </citation>
    <scope>NUCLEOTIDE SEQUENCE</scope>
    <source>
        <strain evidence="3">XY25</strain>
    </source>
</reference>
<dbReference type="Pfam" id="PF08376">
    <property type="entry name" value="NIT"/>
    <property type="match status" value="1"/>
</dbReference>
<gene>
    <name evidence="3" type="ORF">LZ012_14090</name>
</gene>
<dbReference type="EMBL" id="JAKLTN010000002">
    <property type="protein sequence ID" value="MCG2578121.1"/>
    <property type="molecule type" value="Genomic_DNA"/>
</dbReference>
<feature type="transmembrane region" description="Helical" evidence="1">
    <location>
        <begin position="6"/>
        <end position="23"/>
    </location>
</feature>
<proteinExistence type="predicted"/>